<comment type="caution">
    <text evidence="1">The sequence shown here is derived from an EMBL/GenBank/DDBJ whole genome shotgun (WGS) entry which is preliminary data.</text>
</comment>
<sequence>MHFQLTRWRRVTLAATVAAFSGFYIASDIKRREACAAWARSLTRGAALIKLVTQQQQEAASMSSLRGEPPVREGLIGSVTRLIIQSASGMEVLTPSAQLQLASDKSFLEFLWTCHSQDILMRLFAAVPPQTAINIVATAPSTTALLSFCEAFVGDSTPRFE</sequence>
<feature type="non-terminal residue" evidence="1">
    <location>
        <position position="1"/>
    </location>
</feature>
<proteinExistence type="predicted"/>
<evidence type="ECO:0000313" key="1">
    <source>
        <dbReference type="EMBL" id="KAF4686179.1"/>
    </source>
</evidence>
<dbReference type="AlphaFoldDB" id="A0A7J6NQP9"/>
<protein>
    <submittedName>
        <fullName evidence="1">Uncharacterized protein</fullName>
    </submittedName>
</protein>
<dbReference type="Proteomes" id="UP000574390">
    <property type="component" value="Unassembled WGS sequence"/>
</dbReference>
<accession>A0A7J6NQP9</accession>
<dbReference type="EMBL" id="JABANM010036946">
    <property type="protein sequence ID" value="KAF4686179.1"/>
    <property type="molecule type" value="Genomic_DNA"/>
</dbReference>
<gene>
    <name evidence="1" type="ORF">FOZ62_004206</name>
</gene>
<name>A0A7J6NQP9_PEROL</name>
<reference evidence="1 2" key="1">
    <citation type="submission" date="2020-04" db="EMBL/GenBank/DDBJ databases">
        <title>Perkinsus olseni comparative genomics.</title>
        <authorList>
            <person name="Bogema D.R."/>
        </authorList>
    </citation>
    <scope>NUCLEOTIDE SEQUENCE [LARGE SCALE GENOMIC DNA]</scope>
    <source>
        <strain evidence="1">ATCC PRA-205</strain>
    </source>
</reference>
<evidence type="ECO:0000313" key="2">
    <source>
        <dbReference type="Proteomes" id="UP000574390"/>
    </source>
</evidence>
<organism evidence="1 2">
    <name type="scientific">Perkinsus olseni</name>
    <name type="common">Perkinsus atlanticus</name>
    <dbReference type="NCBI Taxonomy" id="32597"/>
    <lineage>
        <taxon>Eukaryota</taxon>
        <taxon>Sar</taxon>
        <taxon>Alveolata</taxon>
        <taxon>Perkinsozoa</taxon>
        <taxon>Perkinsea</taxon>
        <taxon>Perkinsida</taxon>
        <taxon>Perkinsidae</taxon>
        <taxon>Perkinsus</taxon>
    </lineage>
</organism>